<evidence type="ECO:0000256" key="1">
    <source>
        <dbReference type="SAM" id="MobiDB-lite"/>
    </source>
</evidence>
<dbReference type="AlphaFoldDB" id="A0A3N4IHC6"/>
<name>A0A3N4IHC6_ASCIM</name>
<accession>A0A3N4IHC6</accession>
<evidence type="ECO:0000313" key="2">
    <source>
        <dbReference type="EMBL" id="RPA81054.1"/>
    </source>
</evidence>
<evidence type="ECO:0000313" key="3">
    <source>
        <dbReference type="Proteomes" id="UP000275078"/>
    </source>
</evidence>
<protein>
    <submittedName>
        <fullName evidence="2">Uncharacterized protein</fullName>
    </submittedName>
</protein>
<gene>
    <name evidence="2" type="ORF">BJ508DRAFT_118912</name>
</gene>
<dbReference type="Proteomes" id="UP000275078">
    <property type="component" value="Unassembled WGS sequence"/>
</dbReference>
<dbReference type="EMBL" id="ML119683">
    <property type="protein sequence ID" value="RPA81054.1"/>
    <property type="molecule type" value="Genomic_DNA"/>
</dbReference>
<keyword evidence="3" id="KW-1185">Reference proteome</keyword>
<reference evidence="2 3" key="1">
    <citation type="journal article" date="2018" name="Nat. Ecol. Evol.">
        <title>Pezizomycetes genomes reveal the molecular basis of ectomycorrhizal truffle lifestyle.</title>
        <authorList>
            <person name="Murat C."/>
            <person name="Payen T."/>
            <person name="Noel B."/>
            <person name="Kuo A."/>
            <person name="Morin E."/>
            <person name="Chen J."/>
            <person name="Kohler A."/>
            <person name="Krizsan K."/>
            <person name="Balestrini R."/>
            <person name="Da Silva C."/>
            <person name="Montanini B."/>
            <person name="Hainaut M."/>
            <person name="Levati E."/>
            <person name="Barry K.W."/>
            <person name="Belfiori B."/>
            <person name="Cichocki N."/>
            <person name="Clum A."/>
            <person name="Dockter R.B."/>
            <person name="Fauchery L."/>
            <person name="Guy J."/>
            <person name="Iotti M."/>
            <person name="Le Tacon F."/>
            <person name="Lindquist E.A."/>
            <person name="Lipzen A."/>
            <person name="Malagnac F."/>
            <person name="Mello A."/>
            <person name="Molinier V."/>
            <person name="Miyauchi S."/>
            <person name="Poulain J."/>
            <person name="Riccioni C."/>
            <person name="Rubini A."/>
            <person name="Sitrit Y."/>
            <person name="Splivallo R."/>
            <person name="Traeger S."/>
            <person name="Wang M."/>
            <person name="Zifcakova L."/>
            <person name="Wipf D."/>
            <person name="Zambonelli A."/>
            <person name="Paolocci F."/>
            <person name="Nowrousian M."/>
            <person name="Ottonello S."/>
            <person name="Baldrian P."/>
            <person name="Spatafora J.W."/>
            <person name="Henrissat B."/>
            <person name="Nagy L.G."/>
            <person name="Aury J.M."/>
            <person name="Wincker P."/>
            <person name="Grigoriev I.V."/>
            <person name="Bonfante P."/>
            <person name="Martin F.M."/>
        </authorList>
    </citation>
    <scope>NUCLEOTIDE SEQUENCE [LARGE SCALE GENOMIC DNA]</scope>
    <source>
        <strain evidence="2 3">RN42</strain>
    </source>
</reference>
<sequence>MLGLFISRNVSFPQASPSSSAKLYFWISFVERIRGAKYCIEMECAAKHRNCRSDCRRLDVRDVGNGEALLQWTTQPVNIYTTGDPNCFKNFTEPHFPEDLKPGMPTRRVLEQDQSSINHVRCNPVIPFDRQALVGLWILQLNSSVVFGPKLKTKIPHAVFLYCFAAERFRVGEPTDTPYALDFKVEAKVLARPIITTSNRDNIRLRKVRLRFSANTLRAGYKSATPFLSGCEETMEMDLFWSKPSKESADTSPGPKSRMSPERLRLTAFRNGGEVTAWGKKLIEGVSVKVPTKIEVEGLSTLIRVGMQTPEFGKTVHYEVDLPENAWKEDAEQRPGFLSRLVSGWT</sequence>
<feature type="region of interest" description="Disordered" evidence="1">
    <location>
        <begin position="242"/>
        <end position="261"/>
    </location>
</feature>
<proteinExistence type="predicted"/>
<organism evidence="2 3">
    <name type="scientific">Ascobolus immersus RN42</name>
    <dbReference type="NCBI Taxonomy" id="1160509"/>
    <lineage>
        <taxon>Eukaryota</taxon>
        <taxon>Fungi</taxon>
        <taxon>Dikarya</taxon>
        <taxon>Ascomycota</taxon>
        <taxon>Pezizomycotina</taxon>
        <taxon>Pezizomycetes</taxon>
        <taxon>Pezizales</taxon>
        <taxon>Ascobolaceae</taxon>
        <taxon>Ascobolus</taxon>
    </lineage>
</organism>